<dbReference type="EMBL" id="FOUE01000006">
    <property type="protein sequence ID" value="SFM69892.1"/>
    <property type="molecule type" value="Genomic_DNA"/>
</dbReference>
<keyword evidence="2" id="KW-1185">Reference proteome</keyword>
<proteinExistence type="predicted"/>
<dbReference type="OrthoDB" id="5826322at2"/>
<sequence length="1062" mass="121383">MNQFDKHIHIPLNPSSTDSIRHALVRYQELLQSGDAFRQEFGLMFNVEFVAETENGHRRLQPDDAGKNQKLLAFALEITREGTHKEVEADEETYISEPILFARALTYPELTPELLRTAEAMVAFARRRNDSADFWVDDMYVFGLEALFMLAIEHEETAWLLASFLIPYWDTEHEHAHAELMPILVQAGGWTRDLIKAYVYCDNTEVRRTFNHPGNTPDLADYLQQHPEDYDWFCNQLAERLRRQPLLAHPGEAPKGEAFPVLTFFHTLRARWPVDADPYDEGDWIDEVSQLPFLDTTLEGAALAVFETVQQQTSSPLMVVAEAHQEDDECGEPFGNRFENALSFVGNLNNGPDLRRYVLGELTPDQAIELLARIKPYDFDAMGRFGTGPDTLYPFIVNLTDWLEPPFATADVIANFHDYFASLLPSLRANTEGAERNENALRMLDVFWRALGCPQFPYRLLEKLQEWSLLSEADYRQRYQQQPAADDQRFVAFAHSLDRLNHSGEALQLARLQTLDDKVAGHKALLDPGHWPSHLGALTYATWCAQSLTVADKPAQQLTAWLEARLPEAMYDALSDWADSDTLPPQLREYLTDRQPAPFDSAIHQDMFRMLESSLHRDGGRSGPRVSDQQPAYALFQFEGGFQLPLLSLFWLQVAGWLSRVSPELMLLRERWWRLMLDLAPQKVIRQILKLHSNYPLYQGIDDPALENTLHNQLTKSGVREAELDVFQLCSDAQVAGYRPANERYWQRYVGQLDHFGEIDPEDRSMLGASARRQYADMLEALRKREDRDRIRFFTDLRSRHPDAPLPDWLEADFEQALTEYLVANSKVDKGLEWDQVGPAKRKVGEETAAQVLAYLNASEPSPDRKAIQTRLKKTLDQQLSSDTTAETLAGPQFYLWGLLDEVRSNRLLTLMLNHSRTGLKMLDWQALHPTYVHHLIQSSELTMEERWHHEIVGHNSISDPDVSQELYRRAAAWALQKLEPLDIPDALRLAFAFENGMTDYLFERASQGPLPDLSKALNGKDRQRLAELLGTRSEACEPGLASLLKDSSRAVAALASRYLSK</sequence>
<organism evidence="1 2">
    <name type="scientific">Marinobacter zhejiangensis</name>
    <dbReference type="NCBI Taxonomy" id="488535"/>
    <lineage>
        <taxon>Bacteria</taxon>
        <taxon>Pseudomonadati</taxon>
        <taxon>Pseudomonadota</taxon>
        <taxon>Gammaproteobacteria</taxon>
        <taxon>Pseudomonadales</taxon>
        <taxon>Marinobacteraceae</taxon>
        <taxon>Marinobacter</taxon>
    </lineage>
</organism>
<protein>
    <submittedName>
        <fullName evidence="1">Uncharacterized protein</fullName>
    </submittedName>
</protein>
<dbReference type="AlphaFoldDB" id="A0A1I4SZJ9"/>
<accession>A0A1I4SZJ9</accession>
<evidence type="ECO:0000313" key="2">
    <source>
        <dbReference type="Proteomes" id="UP000198519"/>
    </source>
</evidence>
<dbReference type="STRING" id="488535.SAMN04487963_3407"/>
<dbReference type="Proteomes" id="UP000198519">
    <property type="component" value="Unassembled WGS sequence"/>
</dbReference>
<gene>
    <name evidence="1" type="ORF">SAMN04487963_3407</name>
</gene>
<reference evidence="2" key="1">
    <citation type="submission" date="2016-10" db="EMBL/GenBank/DDBJ databases">
        <authorList>
            <person name="Varghese N."/>
            <person name="Submissions S."/>
        </authorList>
    </citation>
    <scope>NUCLEOTIDE SEQUENCE [LARGE SCALE GENOMIC DNA]</scope>
    <source>
        <strain evidence="2">CGMCC 1.7061</strain>
    </source>
</reference>
<name>A0A1I4SZJ9_9GAMM</name>
<dbReference type="RefSeq" id="WP_092025916.1">
    <property type="nucleotide sequence ID" value="NZ_FOUE01000006.1"/>
</dbReference>
<evidence type="ECO:0000313" key="1">
    <source>
        <dbReference type="EMBL" id="SFM69892.1"/>
    </source>
</evidence>